<proteinExistence type="predicted"/>
<organism evidence="1 2">
    <name type="scientific">Brachionus plicatilis</name>
    <name type="common">Marine rotifer</name>
    <name type="synonym">Brachionus muelleri</name>
    <dbReference type="NCBI Taxonomy" id="10195"/>
    <lineage>
        <taxon>Eukaryota</taxon>
        <taxon>Metazoa</taxon>
        <taxon>Spiralia</taxon>
        <taxon>Gnathifera</taxon>
        <taxon>Rotifera</taxon>
        <taxon>Eurotatoria</taxon>
        <taxon>Monogononta</taxon>
        <taxon>Pseudotrocha</taxon>
        <taxon>Ploima</taxon>
        <taxon>Brachionidae</taxon>
        <taxon>Brachionus</taxon>
    </lineage>
</organism>
<evidence type="ECO:0000313" key="1">
    <source>
        <dbReference type="EMBL" id="RNA11208.1"/>
    </source>
</evidence>
<keyword evidence="2" id="KW-1185">Reference proteome</keyword>
<dbReference type="EMBL" id="REGN01006016">
    <property type="protein sequence ID" value="RNA11208.1"/>
    <property type="molecule type" value="Genomic_DNA"/>
</dbReference>
<evidence type="ECO:0000313" key="2">
    <source>
        <dbReference type="Proteomes" id="UP000276133"/>
    </source>
</evidence>
<comment type="caution">
    <text evidence="1">The sequence shown here is derived from an EMBL/GenBank/DDBJ whole genome shotgun (WGS) entry which is preliminary data.</text>
</comment>
<accession>A0A3M7QJS7</accession>
<gene>
    <name evidence="1" type="ORF">BpHYR1_017776</name>
</gene>
<protein>
    <submittedName>
        <fullName evidence="1">Uncharacterized protein</fullName>
    </submittedName>
</protein>
<reference evidence="1 2" key="1">
    <citation type="journal article" date="2018" name="Sci. Rep.">
        <title>Genomic signatures of local adaptation to the degree of environmental predictability in rotifers.</title>
        <authorList>
            <person name="Franch-Gras L."/>
            <person name="Hahn C."/>
            <person name="Garcia-Roger E.M."/>
            <person name="Carmona M.J."/>
            <person name="Serra M."/>
            <person name="Gomez A."/>
        </authorList>
    </citation>
    <scope>NUCLEOTIDE SEQUENCE [LARGE SCALE GENOMIC DNA]</scope>
    <source>
        <strain evidence="1">HYR1</strain>
    </source>
</reference>
<name>A0A3M7QJS7_BRAPC</name>
<dbReference type="Proteomes" id="UP000276133">
    <property type="component" value="Unassembled WGS sequence"/>
</dbReference>
<dbReference type="AlphaFoldDB" id="A0A3M7QJS7"/>
<sequence length="141" mass="16442">MVLYGITVSRLYIVLGVDAASINPRLRNFTFLNVLLRYLEFTIFYSCLRVQVWTFFFKFARSGFISKNLYTHGLSNAIDLPYNFNIYVLQSTRFNPKLLYCDDEVEVIDQEPVSVNFNKGDLELLSKIKERMSDLSKISNI</sequence>